<dbReference type="EMBL" id="FNQC01000003">
    <property type="protein sequence ID" value="SDY88012.1"/>
    <property type="molecule type" value="Genomic_DNA"/>
</dbReference>
<dbReference type="Pfam" id="PF12864">
    <property type="entry name" value="DUF3822"/>
    <property type="match status" value="1"/>
</dbReference>
<evidence type="ECO:0000313" key="1">
    <source>
        <dbReference type="EMBL" id="SDY88012.1"/>
    </source>
</evidence>
<dbReference type="CDD" id="cd24013">
    <property type="entry name" value="ASKHA_ATPase_BT3980-like"/>
    <property type="match status" value="1"/>
</dbReference>
<proteinExistence type="predicted"/>
<keyword evidence="2" id="KW-1185">Reference proteome</keyword>
<organism evidence="1 2">
    <name type="scientific">Rhodonellum ikkaensis</name>
    <dbReference type="NCBI Taxonomy" id="336829"/>
    <lineage>
        <taxon>Bacteria</taxon>
        <taxon>Pseudomonadati</taxon>
        <taxon>Bacteroidota</taxon>
        <taxon>Cytophagia</taxon>
        <taxon>Cytophagales</taxon>
        <taxon>Cytophagaceae</taxon>
        <taxon>Rhodonellum</taxon>
    </lineage>
</organism>
<reference evidence="1 2" key="1">
    <citation type="submission" date="2016-10" db="EMBL/GenBank/DDBJ databases">
        <authorList>
            <person name="Varghese N."/>
            <person name="Submissions S."/>
        </authorList>
    </citation>
    <scope>NUCLEOTIDE SEQUENCE [LARGE SCALE GENOMIC DNA]</scope>
    <source>
        <strain evidence="1 2">DSM 17997</strain>
    </source>
</reference>
<dbReference type="Proteomes" id="UP000199663">
    <property type="component" value="Unassembled WGS sequence"/>
</dbReference>
<protein>
    <submittedName>
        <fullName evidence="1">Uncharacterized protein</fullName>
    </submittedName>
</protein>
<gene>
    <name evidence="1" type="ORF">SAMN05444412_103247</name>
</gene>
<sequence length="276" mass="31909">MRVQKENIQNKVYSDRFDIQEVSNLSLFLFTHQYVLMGRDRNDKISAIHQVGFPETGSLKDAIKSDFLFKMDVPTQVYVHNDSFSLVPGVLYDPSLDSAYLLFSGEAQENQQTFHSSFESSKLQLVGSLNQELFDLISENKHKISFHHGACSFLSFGLKGKTDYIDQEILVVIYDGFCYLSAFTNQELTLFNRFEVDNKEILLDYISGVAHQLSFNARHYRVSIFGETQDFGISSSWGEQYFWNFKLPTPSLNQSYHEGTLLFKESMLFESLYEFK</sequence>
<dbReference type="Gene3D" id="3.30.420.250">
    <property type="match status" value="1"/>
</dbReference>
<comment type="caution">
    <text evidence="1">The sequence shown here is derived from an EMBL/GenBank/DDBJ whole genome shotgun (WGS) entry which is preliminary data.</text>
</comment>
<dbReference type="InterPro" id="IPR024213">
    <property type="entry name" value="DUF3822"/>
</dbReference>
<dbReference type="RefSeq" id="WP_031327148.1">
    <property type="nucleotide sequence ID" value="NZ_FNQC01000003.1"/>
</dbReference>
<dbReference type="Gene3D" id="3.30.420.260">
    <property type="match status" value="1"/>
</dbReference>
<evidence type="ECO:0000313" key="2">
    <source>
        <dbReference type="Proteomes" id="UP000199663"/>
    </source>
</evidence>
<name>A0A1H3NGG0_9BACT</name>
<accession>A0A1H3NGG0</accession>